<sequence>LLVQAFFEMYVTLPLHMRLLYVLQKNSKTIHLESSFHTIVTHSTMGRLLFSLVFCLIQAPASAVIFFDFFVAVGPFVSHIELIKIWRKVSFLCCSLWFIALLFSIPLMLPGRTGYYSTASPISTMWLVIFLKC</sequence>
<proteinExistence type="predicted"/>
<gene>
    <name evidence="2" type="ORF">PMAYCL1PPCAC_19952</name>
</gene>
<evidence type="ECO:0000313" key="3">
    <source>
        <dbReference type="Proteomes" id="UP001328107"/>
    </source>
</evidence>
<dbReference type="Proteomes" id="UP001328107">
    <property type="component" value="Unassembled WGS sequence"/>
</dbReference>
<evidence type="ECO:0000313" key="2">
    <source>
        <dbReference type="EMBL" id="GMR49757.1"/>
    </source>
</evidence>
<keyword evidence="1" id="KW-0472">Membrane</keyword>
<keyword evidence="1" id="KW-1133">Transmembrane helix</keyword>
<evidence type="ECO:0000256" key="1">
    <source>
        <dbReference type="SAM" id="Phobius"/>
    </source>
</evidence>
<comment type="caution">
    <text evidence="2">The sequence shown here is derived from an EMBL/GenBank/DDBJ whole genome shotgun (WGS) entry which is preliminary data.</text>
</comment>
<dbReference type="AlphaFoldDB" id="A0AAN5CSF6"/>
<reference evidence="3" key="1">
    <citation type="submission" date="2022-10" db="EMBL/GenBank/DDBJ databases">
        <title>Genome assembly of Pristionchus species.</title>
        <authorList>
            <person name="Yoshida K."/>
            <person name="Sommer R.J."/>
        </authorList>
    </citation>
    <scope>NUCLEOTIDE SEQUENCE [LARGE SCALE GENOMIC DNA]</scope>
    <source>
        <strain evidence="3">RS5460</strain>
    </source>
</reference>
<evidence type="ECO:0008006" key="4">
    <source>
        <dbReference type="Google" id="ProtNLM"/>
    </source>
</evidence>
<organism evidence="2 3">
    <name type="scientific">Pristionchus mayeri</name>
    <dbReference type="NCBI Taxonomy" id="1317129"/>
    <lineage>
        <taxon>Eukaryota</taxon>
        <taxon>Metazoa</taxon>
        <taxon>Ecdysozoa</taxon>
        <taxon>Nematoda</taxon>
        <taxon>Chromadorea</taxon>
        <taxon>Rhabditida</taxon>
        <taxon>Rhabditina</taxon>
        <taxon>Diplogasteromorpha</taxon>
        <taxon>Diplogasteroidea</taxon>
        <taxon>Neodiplogasteridae</taxon>
        <taxon>Pristionchus</taxon>
    </lineage>
</organism>
<dbReference type="EMBL" id="BTRK01000004">
    <property type="protein sequence ID" value="GMR49757.1"/>
    <property type="molecule type" value="Genomic_DNA"/>
</dbReference>
<accession>A0AAN5CSF6</accession>
<feature type="transmembrane region" description="Helical" evidence="1">
    <location>
        <begin position="89"/>
        <end position="109"/>
    </location>
</feature>
<protein>
    <recommendedName>
        <fullName evidence="4">G protein-coupled receptor</fullName>
    </recommendedName>
</protein>
<name>A0AAN5CSF6_9BILA</name>
<feature type="transmembrane region" description="Helical" evidence="1">
    <location>
        <begin position="48"/>
        <end position="77"/>
    </location>
</feature>
<keyword evidence="1" id="KW-0812">Transmembrane</keyword>
<feature type="non-terminal residue" evidence="2">
    <location>
        <position position="1"/>
    </location>
</feature>
<keyword evidence="3" id="KW-1185">Reference proteome</keyword>